<evidence type="ECO:0000256" key="3">
    <source>
        <dbReference type="ARBA" id="ARBA00016507"/>
    </source>
</evidence>
<organism evidence="10 11">
    <name type="scientific">Acidovorax cavernicola</name>
    <dbReference type="NCBI Taxonomy" id="1675792"/>
    <lineage>
        <taxon>Bacteria</taxon>
        <taxon>Pseudomonadati</taxon>
        <taxon>Pseudomonadota</taxon>
        <taxon>Betaproteobacteria</taxon>
        <taxon>Burkholderiales</taxon>
        <taxon>Comamonadaceae</taxon>
        <taxon>Acidovorax</taxon>
    </lineage>
</organism>
<evidence type="ECO:0000259" key="9">
    <source>
        <dbReference type="Pfam" id="PF02108"/>
    </source>
</evidence>
<dbReference type="GO" id="GO:0044781">
    <property type="term" value="P:bacterial-type flagellum organization"/>
    <property type="evidence" value="ECO:0007669"/>
    <property type="project" value="UniProtKB-KW"/>
</dbReference>
<protein>
    <recommendedName>
        <fullName evidence="3">Flagellar assembly protein FliH</fullName>
    </recommendedName>
</protein>
<keyword evidence="6" id="KW-0653">Protein transport</keyword>
<proteinExistence type="inferred from homology"/>
<evidence type="ECO:0000256" key="7">
    <source>
        <dbReference type="ARBA" id="ARBA00023225"/>
    </source>
</evidence>
<dbReference type="PANTHER" id="PTHR34982">
    <property type="entry name" value="YOP PROTEINS TRANSLOCATION PROTEIN L"/>
    <property type="match status" value="1"/>
</dbReference>
<accession>A0A9X8D4J7</accession>
<sequence length="386" mass="40842">MAVARRPGARTGACAAPAPGRALVHAAHCAGGGASGNASRPHRRRGAMRSCRARGVHASPRFVEKDSSFDRSSLGPARRDREHAAMTASFLHGANLDKSDASSVSSESPVRVLRDVIVQGQVSPGRPRPVATDASRAVHEPAVRLAVPRTPAAVPAAATSPAPTSASAVPVADTATEEAGYRAGHEEGLAKGLAEGRVRAAEEARQASELASRKAEQALAEHSEKLSRELTQQAQVAYQARVKVLAQLLEALPQRIEERLVAVEDDMLALSFEAVCRVLGEHVATAEGLRSQLLQSVRALRGRRLVAVHLHPDDLATLRREPAQDEVFANDDIQWIADAEMVLGGCIVRSPEGGLDARLEAQLEVLRHLLLRSRAATGHTAAGDGT</sequence>
<evidence type="ECO:0000256" key="1">
    <source>
        <dbReference type="ARBA" id="ARBA00003041"/>
    </source>
</evidence>
<evidence type="ECO:0000313" key="10">
    <source>
        <dbReference type="EMBL" id="RIX79093.1"/>
    </source>
</evidence>
<evidence type="ECO:0000313" key="11">
    <source>
        <dbReference type="Proteomes" id="UP000265619"/>
    </source>
</evidence>
<comment type="function">
    <text evidence="1">Needed for flagellar regrowth and assembly.</text>
</comment>
<keyword evidence="4" id="KW-0813">Transport</keyword>
<feature type="region of interest" description="Disordered" evidence="8">
    <location>
        <begin position="32"/>
        <end position="54"/>
    </location>
</feature>
<dbReference type="Pfam" id="PF02108">
    <property type="entry name" value="FliH"/>
    <property type="match status" value="1"/>
</dbReference>
<evidence type="ECO:0000256" key="5">
    <source>
        <dbReference type="ARBA" id="ARBA00022795"/>
    </source>
</evidence>
<dbReference type="EMBL" id="QXMN01000017">
    <property type="protein sequence ID" value="RIX79093.1"/>
    <property type="molecule type" value="Genomic_DNA"/>
</dbReference>
<evidence type="ECO:0000256" key="2">
    <source>
        <dbReference type="ARBA" id="ARBA00006602"/>
    </source>
</evidence>
<gene>
    <name evidence="10" type="ORF">D3H34_15235</name>
</gene>
<comment type="similarity">
    <text evidence="2">Belongs to the FliH family.</text>
</comment>
<reference evidence="10 11" key="1">
    <citation type="submission" date="2018-09" db="EMBL/GenBank/DDBJ databases">
        <title>Acidovorax cavernicola nov. sp. isolated from Gruta de las Maravillas (Aracena, Spain).</title>
        <authorList>
            <person name="Jurado V."/>
            <person name="Gutierrez-Patricio S."/>
            <person name="Gonzalez-Pimentel J.L."/>
            <person name="Miller A.Z."/>
            <person name="Laiz L."/>
            <person name="Saiz-Jimenez C."/>
        </authorList>
    </citation>
    <scope>NUCLEOTIDE SEQUENCE [LARGE SCALE GENOMIC DNA]</scope>
    <source>
        <strain evidence="10 11">1011MAR4D40.2</strain>
    </source>
</reference>
<evidence type="ECO:0000256" key="8">
    <source>
        <dbReference type="SAM" id="MobiDB-lite"/>
    </source>
</evidence>
<feature type="domain" description="Flagellar assembly protein FliH/Type III secretion system HrpE" evidence="9">
    <location>
        <begin position="242"/>
        <end position="364"/>
    </location>
</feature>
<comment type="caution">
    <text evidence="10">The sequence shown here is derived from an EMBL/GenBank/DDBJ whole genome shotgun (WGS) entry which is preliminary data.</text>
</comment>
<feature type="region of interest" description="Disordered" evidence="8">
    <location>
        <begin position="62"/>
        <end position="81"/>
    </location>
</feature>
<keyword evidence="7" id="KW-1006">Bacterial flagellum protein export</keyword>
<dbReference type="GO" id="GO:0005829">
    <property type="term" value="C:cytosol"/>
    <property type="evidence" value="ECO:0007669"/>
    <property type="project" value="TreeGrafter"/>
</dbReference>
<dbReference type="GO" id="GO:0015031">
    <property type="term" value="P:protein transport"/>
    <property type="evidence" value="ECO:0007669"/>
    <property type="project" value="UniProtKB-KW"/>
</dbReference>
<evidence type="ECO:0000256" key="4">
    <source>
        <dbReference type="ARBA" id="ARBA00022448"/>
    </source>
</evidence>
<feature type="compositionally biased region" description="Basic residues" evidence="8">
    <location>
        <begin position="40"/>
        <end position="54"/>
    </location>
</feature>
<dbReference type="AlphaFoldDB" id="A0A9X8D4J7"/>
<dbReference type="OrthoDB" id="8596293at2"/>
<dbReference type="Proteomes" id="UP000265619">
    <property type="component" value="Unassembled WGS sequence"/>
</dbReference>
<evidence type="ECO:0000256" key="6">
    <source>
        <dbReference type="ARBA" id="ARBA00022927"/>
    </source>
</evidence>
<dbReference type="PANTHER" id="PTHR34982:SF1">
    <property type="entry name" value="FLAGELLAR ASSEMBLY PROTEIN FLIH"/>
    <property type="match status" value="1"/>
</dbReference>
<dbReference type="InterPro" id="IPR051472">
    <property type="entry name" value="T3SS_Stator/FliH"/>
</dbReference>
<keyword evidence="5" id="KW-1005">Bacterial flagellum biogenesis</keyword>
<keyword evidence="11" id="KW-1185">Reference proteome</keyword>
<name>A0A9X8D4J7_9BURK</name>
<dbReference type="InterPro" id="IPR018035">
    <property type="entry name" value="Flagellar_FliH/T3SS_HrpE"/>
</dbReference>